<feature type="binding site" evidence="7">
    <location>
        <position position="452"/>
    </location>
    <ligand>
        <name>deamido-NAD(+)</name>
        <dbReference type="ChEBI" id="CHEBI:58437"/>
        <note>ligand shared between two neighboring subunits</note>
    </ligand>
</feature>
<comment type="pathway">
    <text evidence="1 7 8">Cofactor biosynthesis; NAD(+) biosynthesis; NAD(+) from deamido-NAD(+) (L-Gln route): step 1/1.</text>
</comment>
<dbReference type="CDD" id="cd00553">
    <property type="entry name" value="NAD_synthase"/>
    <property type="match status" value="1"/>
</dbReference>
<feature type="active site" description="For glutaminase activity" evidence="7">
    <location>
        <position position="111"/>
    </location>
</feature>
<comment type="similarity">
    <text evidence="2 7 8">In the C-terminal section; belongs to the NAD synthetase family.</text>
</comment>
<dbReference type="InterPro" id="IPR003694">
    <property type="entry name" value="NAD_synthase"/>
</dbReference>
<dbReference type="CDD" id="cd07570">
    <property type="entry name" value="GAT_Gln-NAD-synth"/>
    <property type="match status" value="1"/>
</dbReference>
<name>A0AAP2CJ27_9BACT</name>
<keyword evidence="12" id="KW-1185">Reference proteome</keyword>
<dbReference type="HAMAP" id="MF_02090">
    <property type="entry name" value="NadE_glutamine_dep"/>
    <property type="match status" value="1"/>
</dbReference>
<evidence type="ECO:0000256" key="9">
    <source>
        <dbReference type="RuleBase" id="RU003811"/>
    </source>
</evidence>
<reference evidence="11 12" key="1">
    <citation type="submission" date="2021-05" db="EMBL/GenBank/DDBJ databases">
        <authorList>
            <person name="Zhang Z.D."/>
            <person name="Osman G."/>
        </authorList>
    </citation>
    <scope>NUCLEOTIDE SEQUENCE [LARGE SCALE GENOMIC DNA]</scope>
    <source>
        <strain evidence="11 12">KCTC 32217</strain>
    </source>
</reference>
<evidence type="ECO:0000313" key="11">
    <source>
        <dbReference type="EMBL" id="MBS9524815.1"/>
    </source>
</evidence>
<dbReference type="InterPro" id="IPR014729">
    <property type="entry name" value="Rossmann-like_a/b/a_fold"/>
</dbReference>
<dbReference type="SUPFAM" id="SSF52402">
    <property type="entry name" value="Adenine nucleotide alpha hydrolases-like"/>
    <property type="match status" value="1"/>
</dbReference>
<feature type="active site" description="Nucleophile; for glutaminase activity" evidence="7">
    <location>
        <position position="163"/>
    </location>
</feature>
<evidence type="ECO:0000256" key="6">
    <source>
        <dbReference type="ARBA" id="ARBA00023027"/>
    </source>
</evidence>
<evidence type="ECO:0000256" key="3">
    <source>
        <dbReference type="ARBA" id="ARBA00022598"/>
    </source>
</evidence>
<dbReference type="Pfam" id="PF00795">
    <property type="entry name" value="CN_hydrolase"/>
    <property type="match status" value="1"/>
</dbReference>
<feature type="binding site" evidence="7">
    <location>
        <position position="575"/>
    </location>
    <ligand>
        <name>deamido-NAD(+)</name>
        <dbReference type="ChEBI" id="CHEBI:58437"/>
        <note>ligand shared between two neighboring subunits</note>
    </ligand>
</feature>
<dbReference type="Gene3D" id="3.60.110.10">
    <property type="entry name" value="Carbon-nitrogen hydrolase"/>
    <property type="match status" value="1"/>
</dbReference>
<dbReference type="GO" id="GO:0005737">
    <property type="term" value="C:cytoplasm"/>
    <property type="evidence" value="ECO:0007669"/>
    <property type="project" value="InterPro"/>
</dbReference>
<feature type="binding site" evidence="7">
    <location>
        <position position="197"/>
    </location>
    <ligand>
        <name>L-glutamine</name>
        <dbReference type="ChEBI" id="CHEBI:58359"/>
    </ligand>
</feature>
<protein>
    <recommendedName>
        <fullName evidence="7 8">Glutamine-dependent NAD(+) synthetase</fullName>
        <ecNumber evidence="7 8">6.3.5.1</ecNumber>
    </recommendedName>
    <alternativeName>
        <fullName evidence="7 8">NAD(+) synthase [glutamine-hydrolyzing]</fullName>
    </alternativeName>
</protein>
<dbReference type="PANTHER" id="PTHR23090:SF9">
    <property type="entry name" value="GLUTAMINE-DEPENDENT NAD(+) SYNTHETASE"/>
    <property type="match status" value="1"/>
</dbReference>
<feature type="domain" description="CN hydrolase" evidence="10">
    <location>
        <begin position="4"/>
        <end position="268"/>
    </location>
</feature>
<dbReference type="RefSeq" id="WP_213945673.1">
    <property type="nucleotide sequence ID" value="NZ_JAHCMY010000006.1"/>
</dbReference>
<feature type="active site" description="Proton acceptor; for glutaminase activity" evidence="7">
    <location>
        <position position="44"/>
    </location>
</feature>
<dbReference type="Pfam" id="PF02540">
    <property type="entry name" value="NAD_synthase"/>
    <property type="match status" value="1"/>
</dbReference>
<keyword evidence="6 7" id="KW-0520">NAD</keyword>
<evidence type="ECO:0000256" key="4">
    <source>
        <dbReference type="ARBA" id="ARBA00022741"/>
    </source>
</evidence>
<keyword evidence="5 7" id="KW-0067">ATP-binding</keyword>
<feature type="binding site" evidence="7">
    <location>
        <position position="447"/>
    </location>
    <ligand>
        <name>ATP</name>
        <dbReference type="ChEBI" id="CHEBI:30616"/>
    </ligand>
</feature>
<comment type="function">
    <text evidence="7">Catalyzes the ATP-dependent amidation of deamido-NAD to form NAD. Uses L-glutamine as a nitrogen source.</text>
</comment>
<dbReference type="InterPro" id="IPR022310">
    <property type="entry name" value="NAD/GMP_synthase"/>
</dbReference>
<evidence type="ECO:0000256" key="5">
    <source>
        <dbReference type="ARBA" id="ARBA00022840"/>
    </source>
</evidence>
<evidence type="ECO:0000256" key="7">
    <source>
        <dbReference type="HAMAP-Rule" id="MF_02090"/>
    </source>
</evidence>
<organism evidence="11 12">
    <name type="scientific">Litoribacter ruber</name>
    <dbReference type="NCBI Taxonomy" id="702568"/>
    <lineage>
        <taxon>Bacteria</taxon>
        <taxon>Pseudomonadati</taxon>
        <taxon>Bacteroidota</taxon>
        <taxon>Cytophagia</taxon>
        <taxon>Cytophagales</taxon>
        <taxon>Cyclobacteriaceae</taxon>
        <taxon>Litoribacter</taxon>
    </lineage>
</organism>
<dbReference type="GO" id="GO:0004359">
    <property type="term" value="F:glutaminase activity"/>
    <property type="evidence" value="ECO:0007669"/>
    <property type="project" value="InterPro"/>
</dbReference>
<evidence type="ECO:0000256" key="8">
    <source>
        <dbReference type="PIRNR" id="PIRNR006630"/>
    </source>
</evidence>
<dbReference type="SUPFAM" id="SSF56317">
    <property type="entry name" value="Carbon-nitrogen hydrolase"/>
    <property type="match status" value="1"/>
</dbReference>
<dbReference type="Gene3D" id="3.40.50.620">
    <property type="entry name" value="HUPs"/>
    <property type="match status" value="1"/>
</dbReference>
<dbReference type="EMBL" id="JAHCMY010000006">
    <property type="protein sequence ID" value="MBS9524815.1"/>
    <property type="molecule type" value="Genomic_DNA"/>
</dbReference>
<dbReference type="NCBIfam" id="TIGR00552">
    <property type="entry name" value="nadE"/>
    <property type="match status" value="1"/>
</dbReference>
<feature type="binding site" evidence="7">
    <location>
        <position position="423"/>
    </location>
    <ligand>
        <name>deamido-NAD(+)</name>
        <dbReference type="ChEBI" id="CHEBI:58437"/>
        <note>ligand shared between two neighboring subunits</note>
    </ligand>
</feature>
<dbReference type="GO" id="GO:0005524">
    <property type="term" value="F:ATP binding"/>
    <property type="evidence" value="ECO:0007669"/>
    <property type="project" value="UniProtKB-UniRule"/>
</dbReference>
<dbReference type="AlphaFoldDB" id="A0AAP2CJ27"/>
<dbReference type="InterPro" id="IPR003010">
    <property type="entry name" value="C-N_Hydrolase"/>
</dbReference>
<sequence length="618" mass="70377">MPHLKIAGATVNQTPLDWKGNFNRLIAAIEDAQHQQVDILCFPELSITGYGSEDLFLSYWYPERALAYVHKLIPYCQNITVCVGTPVRINDKVYNCMAVIENGYLKGLVAKQFMAIDGVHYEFRWFTPWQHGEIKTIEFFDEDVPLGDIIFEKKGIKYGFEICEDAWRGGMRPGYRLKDRKVDLIFNPSASHFALGKTAMREELAKSSSKELDAVYCYTNLLGNESGRMIFDGEIMVAKNGKLVEKNNLLSFKDHQLLCFKFHEEITASIKKIQKQIKEEEFAQAVSLALFDYMRKSRSNGFVLSLSGGADSSSVAILVSEMVRRGLAELGTDEFLKKINFKGELKTDNPQKELVGHLLTCAYQASDNSGGDTFKSAKNLAESIGATFYDWQIGEEVKGFTSKIEKAIGRELTWERDDITLQNIQARTRSPIIWMLANLNNALLLATSNRNEGSVGYTTMDGDTSGSISPIAAIDKPFIINWLKWAEKVLGYKGLQYVNSLQPTAELRPQDNKQTDEEDLMPYAVMLEIEKLALRDHRSPSDVYLNLKEELDIEPKKLKDYITKFFRLWSRNQWKRERLAPAFHLDDYNVDPKTWLRFPILSGGFEEELAELASLEEE</sequence>
<comment type="caution">
    <text evidence="11">The sequence shown here is derived from an EMBL/GenBank/DDBJ whole genome shotgun (WGS) entry which is preliminary data.</text>
</comment>
<comment type="similarity">
    <text evidence="9">Belongs to the NAD synthetase family.</text>
</comment>
<evidence type="ECO:0000313" key="12">
    <source>
        <dbReference type="Proteomes" id="UP001319104"/>
    </source>
</evidence>
<dbReference type="InterPro" id="IPR014445">
    <property type="entry name" value="Gln-dep_NAD_synthase"/>
</dbReference>
<comment type="catalytic activity">
    <reaction evidence="7 8">
        <text>deamido-NAD(+) + L-glutamine + ATP + H2O = L-glutamate + AMP + diphosphate + NAD(+) + H(+)</text>
        <dbReference type="Rhea" id="RHEA:24384"/>
        <dbReference type="ChEBI" id="CHEBI:15377"/>
        <dbReference type="ChEBI" id="CHEBI:15378"/>
        <dbReference type="ChEBI" id="CHEBI:29985"/>
        <dbReference type="ChEBI" id="CHEBI:30616"/>
        <dbReference type="ChEBI" id="CHEBI:33019"/>
        <dbReference type="ChEBI" id="CHEBI:57540"/>
        <dbReference type="ChEBI" id="CHEBI:58359"/>
        <dbReference type="ChEBI" id="CHEBI:58437"/>
        <dbReference type="ChEBI" id="CHEBI:456215"/>
        <dbReference type="EC" id="6.3.5.1"/>
    </reaction>
</comment>
<comment type="caution">
    <text evidence="7">Lacks conserved residue(s) required for the propagation of feature annotation.</text>
</comment>
<dbReference type="Proteomes" id="UP001319104">
    <property type="component" value="Unassembled WGS sequence"/>
</dbReference>
<dbReference type="PIRSF" id="PIRSF006630">
    <property type="entry name" value="NADS_GAT"/>
    <property type="match status" value="1"/>
</dbReference>
<accession>A0AAP2CJ27</accession>
<dbReference type="GO" id="GO:0009435">
    <property type="term" value="P:NAD+ biosynthetic process"/>
    <property type="evidence" value="ECO:0007669"/>
    <property type="project" value="UniProtKB-UniRule"/>
</dbReference>
<keyword evidence="4 7" id="KW-0547">Nucleotide-binding</keyword>
<gene>
    <name evidence="7 11" type="primary">nadE</name>
    <name evidence="11" type="ORF">KI659_12415</name>
</gene>
<dbReference type="EC" id="6.3.5.1" evidence="7 8"/>
<dbReference type="GO" id="GO:0003952">
    <property type="term" value="F:NAD+ synthase (glutamine-hydrolyzing) activity"/>
    <property type="evidence" value="ECO:0007669"/>
    <property type="project" value="UniProtKB-UniRule"/>
</dbReference>
<evidence type="ECO:0000259" key="10">
    <source>
        <dbReference type="PROSITE" id="PS50263"/>
    </source>
</evidence>
<dbReference type="InterPro" id="IPR036526">
    <property type="entry name" value="C-N_Hydrolase_sf"/>
</dbReference>
<feature type="binding site" evidence="7">
    <location>
        <position position="191"/>
    </location>
    <ligand>
        <name>L-glutamine</name>
        <dbReference type="ChEBI" id="CHEBI:58359"/>
    </ligand>
</feature>
<dbReference type="PROSITE" id="PS50263">
    <property type="entry name" value="CN_HYDROLASE"/>
    <property type="match status" value="1"/>
</dbReference>
<evidence type="ECO:0000256" key="1">
    <source>
        <dbReference type="ARBA" id="ARBA00005188"/>
    </source>
</evidence>
<evidence type="ECO:0000256" key="2">
    <source>
        <dbReference type="ARBA" id="ARBA00007145"/>
    </source>
</evidence>
<keyword evidence="3 7" id="KW-0436">Ligase</keyword>
<proteinExistence type="inferred from homology"/>
<dbReference type="PANTHER" id="PTHR23090">
    <property type="entry name" value="NH 3 /GLUTAMINE-DEPENDENT NAD + SYNTHETASE"/>
    <property type="match status" value="1"/>
</dbReference>
<dbReference type="GO" id="GO:0008795">
    <property type="term" value="F:NAD+ synthase activity"/>
    <property type="evidence" value="ECO:0007669"/>
    <property type="project" value="UniProtKB-UniRule"/>
</dbReference>